<dbReference type="EMBL" id="JARZHI010000032">
    <property type="protein sequence ID" value="MDI1433701.1"/>
    <property type="molecule type" value="Genomic_DNA"/>
</dbReference>
<comment type="caution">
    <text evidence="2">The sequence shown here is derived from an EMBL/GenBank/DDBJ whole genome shotgun (WGS) entry which is preliminary data.</text>
</comment>
<dbReference type="InterPro" id="IPR054495">
    <property type="entry name" value="DUF488-N3a"/>
</dbReference>
<accession>A0ABT6NZC3</accession>
<proteinExistence type="predicted"/>
<sequence length="128" mass="14711">MRLPLKTKRWNEPVAPDDGLRVLVCRFRPRGVRKEDETWDLWAKNLAPSRELLAAFQGKSGPPLPWKDFARQYRTEMKAERDLIRSLAERLRLGERMTLLCSSSCVDPDRCHRTLLAGLLEHEATAGA</sequence>
<protein>
    <submittedName>
        <fullName evidence="2">DUF488 family protein</fullName>
    </submittedName>
</protein>
<gene>
    <name evidence="2" type="ORF">QHF89_29650</name>
</gene>
<dbReference type="InterPro" id="IPR052552">
    <property type="entry name" value="YeaO-like"/>
</dbReference>
<name>A0ABT6NZC3_9BACT</name>
<evidence type="ECO:0000259" key="1">
    <source>
        <dbReference type="Pfam" id="PF22751"/>
    </source>
</evidence>
<keyword evidence="3" id="KW-1185">Reference proteome</keyword>
<dbReference type="Proteomes" id="UP001160301">
    <property type="component" value="Unassembled WGS sequence"/>
</dbReference>
<dbReference type="Pfam" id="PF22751">
    <property type="entry name" value="DUF488-N3a"/>
    <property type="match status" value="1"/>
</dbReference>
<organism evidence="2 3">
    <name type="scientific">Polyangium sorediatum</name>
    <dbReference type="NCBI Taxonomy" id="889274"/>
    <lineage>
        <taxon>Bacteria</taxon>
        <taxon>Pseudomonadati</taxon>
        <taxon>Myxococcota</taxon>
        <taxon>Polyangia</taxon>
        <taxon>Polyangiales</taxon>
        <taxon>Polyangiaceae</taxon>
        <taxon>Polyangium</taxon>
    </lineage>
</organism>
<feature type="domain" description="DUF488" evidence="1">
    <location>
        <begin position="5"/>
        <end position="122"/>
    </location>
</feature>
<evidence type="ECO:0000313" key="3">
    <source>
        <dbReference type="Proteomes" id="UP001160301"/>
    </source>
</evidence>
<evidence type="ECO:0000313" key="2">
    <source>
        <dbReference type="EMBL" id="MDI1433701.1"/>
    </source>
</evidence>
<dbReference type="PANTHER" id="PTHR36849:SF1">
    <property type="entry name" value="CYTOPLASMIC PROTEIN"/>
    <property type="match status" value="1"/>
</dbReference>
<reference evidence="2 3" key="1">
    <citation type="submission" date="2023-04" db="EMBL/GenBank/DDBJ databases">
        <title>The genome sequence of Polyangium sorediatum DSM14670.</title>
        <authorList>
            <person name="Zhang X."/>
        </authorList>
    </citation>
    <scope>NUCLEOTIDE SEQUENCE [LARGE SCALE GENOMIC DNA]</scope>
    <source>
        <strain evidence="2 3">DSM 14670</strain>
    </source>
</reference>
<dbReference type="PANTHER" id="PTHR36849">
    <property type="entry name" value="CYTOPLASMIC PROTEIN-RELATED"/>
    <property type="match status" value="1"/>
</dbReference>